<dbReference type="EMBL" id="MG680943">
    <property type="protein sequence ID" value="AVM81151.1"/>
    <property type="molecule type" value="Genomic_DNA"/>
</dbReference>
<reference evidence="5" key="1">
    <citation type="journal article" date="2018" name="BMC Genomics">
        <title>Comparative mitochondrial genomics of cryptophyte algae: gene shuffling and dynamic mobile genetic elements.</title>
        <authorList>
            <person name="Kim J.I."/>
            <person name="Yoon H.S."/>
            <person name="Yi G."/>
            <person name="Shin W."/>
            <person name="Archibald J.M."/>
        </authorList>
    </citation>
    <scope>NUCLEOTIDE SEQUENCE</scope>
    <source>
        <strain evidence="5">CCMP1868</strain>
    </source>
</reference>
<dbReference type="InterPro" id="IPR010979">
    <property type="entry name" value="Ribosomal_uS13-like_H2TH"/>
</dbReference>
<dbReference type="GO" id="GO:0005840">
    <property type="term" value="C:ribosome"/>
    <property type="evidence" value="ECO:0007669"/>
    <property type="project" value="UniProtKB-KW"/>
</dbReference>
<evidence type="ECO:0000256" key="3">
    <source>
        <dbReference type="ARBA" id="ARBA00023274"/>
    </source>
</evidence>
<comment type="similarity">
    <text evidence="1 4">Belongs to the universal ribosomal protein uS13 family.</text>
</comment>
<name>A0A2P1G862_9CRYP</name>
<evidence type="ECO:0000256" key="2">
    <source>
        <dbReference type="ARBA" id="ARBA00022980"/>
    </source>
</evidence>
<protein>
    <submittedName>
        <fullName evidence="5">Ribosomal protein S13</fullName>
    </submittedName>
</protein>
<dbReference type="SUPFAM" id="SSF46946">
    <property type="entry name" value="S13-like H2TH domain"/>
    <property type="match status" value="1"/>
</dbReference>
<dbReference type="GeneID" id="36493064"/>
<geneLocation type="mitochondrion" evidence="5"/>
<dbReference type="GO" id="GO:0003723">
    <property type="term" value="F:RNA binding"/>
    <property type="evidence" value="ECO:0007669"/>
    <property type="project" value="InterPro"/>
</dbReference>
<keyword evidence="3 4" id="KW-0687">Ribonucleoprotein</keyword>
<keyword evidence="2 4" id="KW-0689">Ribosomal protein</keyword>
<dbReference type="Pfam" id="PF00416">
    <property type="entry name" value="Ribosomal_S13"/>
    <property type="match status" value="1"/>
</dbReference>
<organism evidence="5">
    <name type="scientific">Storeatula sp. CCMP1868</name>
    <dbReference type="NCBI Taxonomy" id="195070"/>
    <lineage>
        <taxon>Eukaryota</taxon>
        <taxon>Cryptophyceae</taxon>
        <taxon>Pyrenomonadales</taxon>
        <taxon>Pyrenomonadaceae</taxon>
        <taxon>Storeatula</taxon>
    </lineage>
</organism>
<accession>A0A2P1G862</accession>
<proteinExistence type="inferred from homology"/>
<evidence type="ECO:0000256" key="1">
    <source>
        <dbReference type="ARBA" id="ARBA00008080"/>
    </source>
</evidence>
<dbReference type="RefSeq" id="YP_009476658.1">
    <property type="nucleotide sequence ID" value="NC_037452.1"/>
</dbReference>
<sequence length="102" mass="11953">MVYIFGKLLNRKKKIYVALKMVYGLGLFQSNILCNKCQIGFDCKVKNLTQTQIINLCKVVDQNKLLVESHLRNIIESDIARLIVIKCFRSFFHRKLKYGNKK</sequence>
<evidence type="ECO:0000256" key="4">
    <source>
        <dbReference type="RuleBase" id="RU003830"/>
    </source>
</evidence>
<evidence type="ECO:0000313" key="5">
    <source>
        <dbReference type="EMBL" id="AVM81151.1"/>
    </source>
</evidence>
<dbReference type="PIRSF" id="PIRSF002134">
    <property type="entry name" value="Ribosomal_S13"/>
    <property type="match status" value="1"/>
</dbReference>
<dbReference type="AlphaFoldDB" id="A0A2P1G862"/>
<dbReference type="GO" id="GO:0006412">
    <property type="term" value="P:translation"/>
    <property type="evidence" value="ECO:0007669"/>
    <property type="project" value="InterPro"/>
</dbReference>
<keyword evidence="5" id="KW-0496">Mitochondrion</keyword>
<dbReference type="InterPro" id="IPR001892">
    <property type="entry name" value="Ribosomal_uS13"/>
</dbReference>
<dbReference type="PROSITE" id="PS50159">
    <property type="entry name" value="RIBOSOMAL_S13_2"/>
    <property type="match status" value="1"/>
</dbReference>
<dbReference type="Gene3D" id="1.10.8.50">
    <property type="match status" value="1"/>
</dbReference>
<dbReference type="GO" id="GO:0003735">
    <property type="term" value="F:structural constituent of ribosome"/>
    <property type="evidence" value="ECO:0007669"/>
    <property type="project" value="InterPro"/>
</dbReference>
<gene>
    <name evidence="5" type="primary">rps13</name>
    <name evidence="5" type="ORF">StoMt_p022</name>
</gene>
<dbReference type="GO" id="GO:1990904">
    <property type="term" value="C:ribonucleoprotein complex"/>
    <property type="evidence" value="ECO:0007669"/>
    <property type="project" value="UniProtKB-KW"/>
</dbReference>